<organism evidence="1 2">
    <name type="scientific">Nocardioides agariphilus</name>
    <dbReference type="NCBI Taxonomy" id="433664"/>
    <lineage>
        <taxon>Bacteria</taxon>
        <taxon>Bacillati</taxon>
        <taxon>Actinomycetota</taxon>
        <taxon>Actinomycetes</taxon>
        <taxon>Propionibacteriales</taxon>
        <taxon>Nocardioidaceae</taxon>
        <taxon>Nocardioides</taxon>
    </lineage>
</organism>
<dbReference type="RefSeq" id="WP_194696222.1">
    <property type="nucleotide sequence ID" value="NZ_JADKPO010000011.1"/>
</dbReference>
<dbReference type="AlphaFoldDB" id="A0A930VNT5"/>
<gene>
    <name evidence="1" type="ORF">ISU10_09830</name>
</gene>
<evidence type="ECO:0000313" key="1">
    <source>
        <dbReference type="EMBL" id="MBF4768066.1"/>
    </source>
</evidence>
<dbReference type="EMBL" id="JADKPO010000011">
    <property type="protein sequence ID" value="MBF4768066.1"/>
    <property type="molecule type" value="Genomic_DNA"/>
</dbReference>
<evidence type="ECO:0000313" key="2">
    <source>
        <dbReference type="Proteomes" id="UP000660668"/>
    </source>
</evidence>
<reference evidence="1" key="1">
    <citation type="submission" date="2020-11" db="EMBL/GenBank/DDBJ databases">
        <title>Nocardioides cynanchi sp. nov., isolated from soil of rhizosphere of Cynanchum wilfordii.</title>
        <authorList>
            <person name="Lee J.-S."/>
            <person name="Suh M.K."/>
            <person name="Kim J.-S."/>
        </authorList>
    </citation>
    <scope>NUCLEOTIDE SEQUENCE</scope>
    <source>
        <strain evidence="1">KCTC 19276</strain>
    </source>
</reference>
<sequence length="208" mass="22092">MNAAEDARSALKVARVALATAEAAARAVGVFDEPRVVTAERINLVGPDGGLRMVITANTHEIYARGEVIEHPGGRGGPGLIFITPEGTECGGITWDVDGGSFTIDSYEQDQAISIIHRDDDGVRSSVIEFIDRPSWSLLDMITGGHAGQEPRDGPVTRMRLAREEDGTVGLVINDREGNKRLWLGVDKYGKPSVDLFGPNGGPSGSLG</sequence>
<comment type="caution">
    <text evidence="1">The sequence shown here is derived from an EMBL/GenBank/DDBJ whole genome shotgun (WGS) entry which is preliminary data.</text>
</comment>
<proteinExistence type="predicted"/>
<protein>
    <submittedName>
        <fullName evidence="1">Uncharacterized protein</fullName>
    </submittedName>
</protein>
<accession>A0A930VNT5</accession>
<name>A0A930VNT5_9ACTN</name>
<dbReference type="Proteomes" id="UP000660668">
    <property type="component" value="Unassembled WGS sequence"/>
</dbReference>
<keyword evidence="2" id="KW-1185">Reference proteome</keyword>